<sequence length="317" mass="35507">MADDAEDVPPLEDMSEVLKQLEQVKLSNVKTEPKSTKENKTNPQLKQDDHGVSEQSRTASTSEKNAEKKPQKSTTTTFAGMKKGFLFGSGAKPKEQSKAKTTTTEDIPFIKANNPSIGSDKVQPIPEVQEALKNSTPLLQDKKWVTDSLLSQFENNPDLMKRMSDPRFTQALTKFQTNPQEAVIEYQHDKEMHKFFSDVSAILGDHFTKLSDKEDSSNPVKYQNAPGDVQIHEERTADIKEHNPAAQPSQEDIEKMQAILSDPEIRSIIEDVRIQKLIESLRKDPDSAQELLTNADVEMRIKIHKLVDAGLLAITAT</sequence>
<keyword evidence="2" id="KW-1185">Reference proteome</keyword>
<dbReference type="RefSeq" id="XP_002739658.1">
    <property type="nucleotide sequence ID" value="XM_002739612.2"/>
</dbReference>
<accession>A0ABM0GXP1</accession>
<feature type="compositionally biased region" description="Acidic residues" evidence="1">
    <location>
        <begin position="1"/>
        <end position="15"/>
    </location>
</feature>
<feature type="compositionally biased region" description="Basic and acidic residues" evidence="1">
    <location>
        <begin position="31"/>
        <end position="52"/>
    </location>
</feature>
<dbReference type="Proteomes" id="UP000694865">
    <property type="component" value="Unplaced"/>
</dbReference>
<evidence type="ECO:0000313" key="2">
    <source>
        <dbReference type="Proteomes" id="UP000694865"/>
    </source>
</evidence>
<dbReference type="GeneID" id="100371987"/>
<protein>
    <submittedName>
        <fullName evidence="3">Uncharacterized protein LOC100371987</fullName>
    </submittedName>
</protein>
<gene>
    <name evidence="3" type="primary">LOC100371987</name>
</gene>
<dbReference type="Gene3D" id="1.10.260.100">
    <property type="match status" value="2"/>
</dbReference>
<evidence type="ECO:0000313" key="3">
    <source>
        <dbReference type="RefSeq" id="XP_002739658.1"/>
    </source>
</evidence>
<reference evidence="3" key="1">
    <citation type="submission" date="2025-08" db="UniProtKB">
        <authorList>
            <consortium name="RefSeq"/>
        </authorList>
    </citation>
    <scope>IDENTIFICATION</scope>
    <source>
        <tissue evidence="3">Testes</tissue>
    </source>
</reference>
<organism evidence="2 3">
    <name type="scientific">Saccoglossus kowalevskii</name>
    <name type="common">Acorn worm</name>
    <dbReference type="NCBI Taxonomy" id="10224"/>
    <lineage>
        <taxon>Eukaryota</taxon>
        <taxon>Metazoa</taxon>
        <taxon>Hemichordata</taxon>
        <taxon>Enteropneusta</taxon>
        <taxon>Harrimaniidae</taxon>
        <taxon>Saccoglossus</taxon>
    </lineage>
</organism>
<feature type="compositionally biased region" description="Polar residues" evidence="1">
    <location>
        <begin position="53"/>
        <end position="63"/>
    </location>
</feature>
<name>A0ABM0GXP1_SACKO</name>
<feature type="region of interest" description="Disordered" evidence="1">
    <location>
        <begin position="1"/>
        <end position="122"/>
    </location>
</feature>
<evidence type="ECO:0000256" key="1">
    <source>
        <dbReference type="SAM" id="MobiDB-lite"/>
    </source>
</evidence>
<proteinExistence type="predicted"/>